<dbReference type="Pfam" id="PF06537">
    <property type="entry name" value="DHOR"/>
    <property type="match status" value="1"/>
</dbReference>
<evidence type="ECO:0000256" key="4">
    <source>
        <dbReference type="PROSITE-ProRule" id="PRU00433"/>
    </source>
</evidence>
<evidence type="ECO:0000256" key="2">
    <source>
        <dbReference type="ARBA" id="ARBA00022723"/>
    </source>
</evidence>
<evidence type="ECO:0000313" key="8">
    <source>
        <dbReference type="Proteomes" id="UP001156694"/>
    </source>
</evidence>
<keyword evidence="5" id="KW-0732">Signal</keyword>
<sequence>MRLVAAALLAALTPIVGWAEDTPWAEKTHALGVFDSPPAGLQSGDQLDRLLDLGEALFAAPFTTLDGAGRPRATQAILPTKTKRPLRSAFARTSGPDANSCASCHNQPVLGGAGDFTMNVFVSEGFNNHDFDTTDPEFSNERGTNHLFGAGLIELLAREISFDLIELRRDALSQARASNAPIVTTLTSKGISFGTLTAHPSGIVDLGDISGVDADLVVRPFTQKGVVESLRQFSINAMNHHHGMQASERFGARWTGEADFDEDGINDELSGGDISALVAWQATLPAPRIWAPDSPQWQSAAAKGQTNFTAFGCATCHKMALPLNSMIFTDPSPFDGAGTLRASETADPMQIDLAQLPWAQNLVRNAQGQVMVPLFGDLKRHKMTDAEVATLGNELFSQRFVGRDTFMTAELWGVGSTAPYGHRNDLTTLDEIIRAHGGDARASRDAYIAASKSNQQEIIAYLKTLRISEVD</sequence>
<evidence type="ECO:0000256" key="5">
    <source>
        <dbReference type="SAM" id="SignalP"/>
    </source>
</evidence>
<evidence type="ECO:0000313" key="7">
    <source>
        <dbReference type="EMBL" id="GLQ35480.1"/>
    </source>
</evidence>
<protein>
    <recommendedName>
        <fullName evidence="6">Cytochrome c domain-containing protein</fullName>
    </recommendedName>
</protein>
<keyword evidence="8" id="KW-1185">Reference proteome</keyword>
<keyword evidence="3 4" id="KW-0408">Iron</keyword>
<dbReference type="Gene3D" id="1.10.760.10">
    <property type="entry name" value="Cytochrome c-like domain"/>
    <property type="match status" value="1"/>
</dbReference>
<keyword evidence="2 4" id="KW-0479">Metal-binding</keyword>
<gene>
    <name evidence="7" type="ORF">GCM10007939_17630</name>
</gene>
<feature type="signal peptide" evidence="5">
    <location>
        <begin position="1"/>
        <end position="19"/>
    </location>
</feature>
<evidence type="ECO:0000256" key="1">
    <source>
        <dbReference type="ARBA" id="ARBA00022617"/>
    </source>
</evidence>
<dbReference type="EMBL" id="BSNN01000004">
    <property type="protein sequence ID" value="GLQ35480.1"/>
    <property type="molecule type" value="Genomic_DNA"/>
</dbReference>
<organism evidence="7 8">
    <name type="scientific">Amylibacter marinus</name>
    <dbReference type="NCBI Taxonomy" id="1475483"/>
    <lineage>
        <taxon>Bacteria</taxon>
        <taxon>Pseudomonadati</taxon>
        <taxon>Pseudomonadota</taxon>
        <taxon>Alphaproteobacteria</taxon>
        <taxon>Rhodobacterales</taxon>
        <taxon>Paracoccaceae</taxon>
        <taxon>Amylibacter</taxon>
    </lineage>
</organism>
<dbReference type="Proteomes" id="UP001156694">
    <property type="component" value="Unassembled WGS sequence"/>
</dbReference>
<evidence type="ECO:0000256" key="3">
    <source>
        <dbReference type="ARBA" id="ARBA00023004"/>
    </source>
</evidence>
<name>A0ABQ5VVM1_9RHOB</name>
<dbReference type="PANTHER" id="PTHR30600">
    <property type="entry name" value="CYTOCHROME C PEROXIDASE-RELATED"/>
    <property type="match status" value="1"/>
</dbReference>
<feature type="domain" description="Cytochrome c" evidence="6">
    <location>
        <begin position="299"/>
        <end position="399"/>
    </location>
</feature>
<keyword evidence="1 4" id="KW-0349">Heme</keyword>
<dbReference type="InterPro" id="IPR010538">
    <property type="entry name" value="DHOR"/>
</dbReference>
<feature type="chain" id="PRO_5047282905" description="Cytochrome c domain-containing protein" evidence="5">
    <location>
        <begin position="20"/>
        <end position="471"/>
    </location>
</feature>
<dbReference type="RefSeq" id="WP_284377966.1">
    <property type="nucleotide sequence ID" value="NZ_BSNN01000004.1"/>
</dbReference>
<evidence type="ECO:0000259" key="6">
    <source>
        <dbReference type="PROSITE" id="PS51007"/>
    </source>
</evidence>
<comment type="caution">
    <text evidence="7">The sequence shown here is derived from an EMBL/GenBank/DDBJ whole genome shotgun (WGS) entry which is preliminary data.</text>
</comment>
<proteinExistence type="predicted"/>
<dbReference type="InterPro" id="IPR009056">
    <property type="entry name" value="Cyt_c-like_dom"/>
</dbReference>
<accession>A0ABQ5VVM1</accession>
<dbReference type="InterPro" id="IPR051395">
    <property type="entry name" value="Cytochrome_c_Peroxidase/MauG"/>
</dbReference>
<dbReference type="SUPFAM" id="SSF46626">
    <property type="entry name" value="Cytochrome c"/>
    <property type="match status" value="1"/>
</dbReference>
<dbReference type="PROSITE" id="PS51007">
    <property type="entry name" value="CYTC"/>
    <property type="match status" value="1"/>
</dbReference>
<dbReference type="InterPro" id="IPR036909">
    <property type="entry name" value="Cyt_c-like_dom_sf"/>
</dbReference>
<reference evidence="8" key="1">
    <citation type="journal article" date="2019" name="Int. J. Syst. Evol. Microbiol.">
        <title>The Global Catalogue of Microorganisms (GCM) 10K type strain sequencing project: providing services to taxonomists for standard genome sequencing and annotation.</title>
        <authorList>
            <consortium name="The Broad Institute Genomics Platform"/>
            <consortium name="The Broad Institute Genome Sequencing Center for Infectious Disease"/>
            <person name="Wu L."/>
            <person name="Ma J."/>
        </authorList>
    </citation>
    <scope>NUCLEOTIDE SEQUENCE [LARGE SCALE GENOMIC DNA]</scope>
    <source>
        <strain evidence="8">NBRC 110140</strain>
    </source>
</reference>